<proteinExistence type="inferred from homology"/>
<name>A0ABQ7FU88_DUNSA</name>
<evidence type="ECO:0000259" key="5">
    <source>
        <dbReference type="PROSITE" id="PS51366"/>
    </source>
</evidence>
<dbReference type="InterPro" id="IPR003891">
    <property type="entry name" value="Initiation_fac_eIF4g_MI"/>
</dbReference>
<dbReference type="EMBL" id="MU071571">
    <property type="protein sequence ID" value="KAF5825974.1"/>
    <property type="molecule type" value="Genomic_DNA"/>
</dbReference>
<keyword evidence="3" id="KW-0648">Protein biosynthesis</keyword>
<evidence type="ECO:0000313" key="6">
    <source>
        <dbReference type="EMBL" id="KAF5825974.1"/>
    </source>
</evidence>
<dbReference type="PANTHER" id="PTHR23253:SF9">
    <property type="entry name" value="EUKARYOTIC TRANSLATION INITIATION FACTOR 4 GAMMA 2"/>
    <property type="match status" value="1"/>
</dbReference>
<gene>
    <name evidence="6" type="ORF">DUNSADRAFT_5608</name>
</gene>
<dbReference type="Gene3D" id="1.25.40.180">
    <property type="match status" value="1"/>
</dbReference>
<evidence type="ECO:0000256" key="4">
    <source>
        <dbReference type="SAM" id="MobiDB-lite"/>
    </source>
</evidence>
<dbReference type="Proteomes" id="UP000815325">
    <property type="component" value="Unassembled WGS sequence"/>
</dbReference>
<protein>
    <submittedName>
        <fullName evidence="6">Armadillo-type protein</fullName>
    </submittedName>
</protein>
<sequence length="274" mass="28815">MTGDVPLIPPLRSEAEGWGHNLFPPLRSEVGSNGTRSALIGEWQPTPSPGQGPASAQAPGAAGAPGAAPEAVQGGGLSDEELQRKTDSLLEEYASTLDKKEALQCVRELQSPAFMPKLVERTLDRILNSVKDIEQTALSELLLHLHGQGVISSKDLISGLTSFTSELEDLRMDFPKAPQQLSQFLGMCINGGALGLEVVPQVLEGDIGAEAKRDFAGSALRTVRKALGSDDKMAAACSSAGLHAKSFLEATPEDGDLPSVQDWLQGQGLSSVPL</sequence>
<dbReference type="Pfam" id="PF02847">
    <property type="entry name" value="MA3"/>
    <property type="match status" value="1"/>
</dbReference>
<accession>A0ABQ7FU88</accession>
<organism evidence="6 7">
    <name type="scientific">Dunaliella salina</name>
    <name type="common">Green alga</name>
    <name type="synonym">Protococcus salinus</name>
    <dbReference type="NCBI Taxonomy" id="3046"/>
    <lineage>
        <taxon>Eukaryota</taxon>
        <taxon>Viridiplantae</taxon>
        <taxon>Chlorophyta</taxon>
        <taxon>core chlorophytes</taxon>
        <taxon>Chlorophyceae</taxon>
        <taxon>CS clade</taxon>
        <taxon>Chlamydomonadales</taxon>
        <taxon>Dunaliellaceae</taxon>
        <taxon>Dunaliella</taxon>
    </lineage>
</organism>
<comment type="caution">
    <text evidence="6">The sequence shown here is derived from an EMBL/GenBank/DDBJ whole genome shotgun (WGS) entry which is preliminary data.</text>
</comment>
<dbReference type="PANTHER" id="PTHR23253">
    <property type="entry name" value="EUKARYOTIC TRANSLATION INITIATION FACTOR 4 GAMMA"/>
    <property type="match status" value="1"/>
</dbReference>
<feature type="domain" description="MI" evidence="5">
    <location>
        <begin position="81"/>
        <end position="204"/>
    </location>
</feature>
<comment type="similarity">
    <text evidence="1">Belongs to the eukaryotic initiation factor 4G family.</text>
</comment>
<dbReference type="InterPro" id="IPR016024">
    <property type="entry name" value="ARM-type_fold"/>
</dbReference>
<evidence type="ECO:0000256" key="2">
    <source>
        <dbReference type="ARBA" id="ARBA00022540"/>
    </source>
</evidence>
<evidence type="ECO:0000256" key="1">
    <source>
        <dbReference type="ARBA" id="ARBA00005775"/>
    </source>
</evidence>
<dbReference type="PROSITE" id="PS51366">
    <property type="entry name" value="MI"/>
    <property type="match status" value="1"/>
</dbReference>
<evidence type="ECO:0000256" key="3">
    <source>
        <dbReference type="ARBA" id="ARBA00022917"/>
    </source>
</evidence>
<dbReference type="SMART" id="SM00544">
    <property type="entry name" value="MA3"/>
    <property type="match status" value="1"/>
</dbReference>
<feature type="region of interest" description="Disordered" evidence="4">
    <location>
        <begin position="1"/>
        <end position="78"/>
    </location>
</feature>
<reference evidence="6" key="1">
    <citation type="submission" date="2017-08" db="EMBL/GenBank/DDBJ databases">
        <authorList>
            <person name="Polle J.E."/>
            <person name="Barry K."/>
            <person name="Cushman J."/>
            <person name="Schmutz J."/>
            <person name="Tran D."/>
            <person name="Hathwaick L.T."/>
            <person name="Yim W.C."/>
            <person name="Jenkins J."/>
            <person name="Mckie-Krisberg Z.M."/>
            <person name="Prochnik S."/>
            <person name="Lindquist E."/>
            <person name="Dockter R.B."/>
            <person name="Adam C."/>
            <person name="Molina H."/>
            <person name="Bunkerborg J."/>
            <person name="Jin E."/>
            <person name="Buchheim M."/>
            <person name="Magnuson J."/>
        </authorList>
    </citation>
    <scope>NUCLEOTIDE SEQUENCE</scope>
    <source>
        <strain evidence="6">CCAP 19/18</strain>
    </source>
</reference>
<keyword evidence="2" id="KW-0396">Initiation factor</keyword>
<dbReference type="SUPFAM" id="SSF48371">
    <property type="entry name" value="ARM repeat"/>
    <property type="match status" value="1"/>
</dbReference>
<evidence type="ECO:0000313" key="7">
    <source>
        <dbReference type="Proteomes" id="UP000815325"/>
    </source>
</evidence>
<feature type="compositionally biased region" description="Low complexity" evidence="4">
    <location>
        <begin position="49"/>
        <end position="72"/>
    </location>
</feature>
<keyword evidence="7" id="KW-1185">Reference proteome</keyword>